<dbReference type="CDD" id="cd15796">
    <property type="entry name" value="CIF_like"/>
    <property type="match status" value="1"/>
</dbReference>
<dbReference type="InterPro" id="IPR052421">
    <property type="entry name" value="PCW_Enzyme_Inhibitor"/>
</dbReference>
<dbReference type="InterPro" id="IPR035513">
    <property type="entry name" value="Invertase/methylesterase_inhib"/>
</dbReference>
<dbReference type="GO" id="GO:0004857">
    <property type="term" value="F:enzyme inhibitor activity"/>
    <property type="evidence" value="ECO:0007669"/>
    <property type="project" value="InterPro"/>
</dbReference>
<gene>
    <name evidence="6" type="ORF">SLEP1_g32844</name>
</gene>
<sequence>MNPKILPFSCLVVLLILFARYQVSTSAESRNLVEDTCRKAYEEPDICVAFLRTDSRSLKATSVKELAYIILDICIANATDTCNYFQRLRDAISDRRAKKAVELCVADYGFAVKYDFPRAKKKLNSNSYAEAKKLAHNGAGRAVNCSRHLTPFLSSNSPLMLQNSILQYLGLIAEGIIKLLQGKHV</sequence>
<evidence type="ECO:0000313" key="7">
    <source>
        <dbReference type="Proteomes" id="UP001054252"/>
    </source>
</evidence>
<dbReference type="Proteomes" id="UP001054252">
    <property type="component" value="Unassembled WGS sequence"/>
</dbReference>
<keyword evidence="2" id="KW-1015">Disulfide bond</keyword>
<evidence type="ECO:0000256" key="1">
    <source>
        <dbReference type="ARBA" id="ARBA00022729"/>
    </source>
</evidence>
<feature type="chain" id="PRO_5043808943" description="Pectinesterase inhibitor domain-containing protein" evidence="4">
    <location>
        <begin position="27"/>
        <end position="185"/>
    </location>
</feature>
<dbReference type="PANTHER" id="PTHR36710">
    <property type="entry name" value="PECTINESTERASE INHIBITOR-LIKE"/>
    <property type="match status" value="1"/>
</dbReference>
<evidence type="ECO:0000256" key="4">
    <source>
        <dbReference type="SAM" id="SignalP"/>
    </source>
</evidence>
<keyword evidence="1 4" id="KW-0732">Signal</keyword>
<dbReference type="Pfam" id="PF04043">
    <property type="entry name" value="PMEI"/>
    <property type="match status" value="1"/>
</dbReference>
<dbReference type="InterPro" id="IPR034087">
    <property type="entry name" value="C/VIF1"/>
</dbReference>
<protein>
    <recommendedName>
        <fullName evidence="5">Pectinesterase inhibitor domain-containing protein</fullName>
    </recommendedName>
</protein>
<feature type="domain" description="Pectinesterase inhibitor" evidence="5">
    <location>
        <begin position="28"/>
        <end position="176"/>
    </location>
</feature>
<organism evidence="6 7">
    <name type="scientific">Rubroshorea leprosula</name>
    <dbReference type="NCBI Taxonomy" id="152421"/>
    <lineage>
        <taxon>Eukaryota</taxon>
        <taxon>Viridiplantae</taxon>
        <taxon>Streptophyta</taxon>
        <taxon>Embryophyta</taxon>
        <taxon>Tracheophyta</taxon>
        <taxon>Spermatophyta</taxon>
        <taxon>Magnoliopsida</taxon>
        <taxon>eudicotyledons</taxon>
        <taxon>Gunneridae</taxon>
        <taxon>Pentapetalae</taxon>
        <taxon>rosids</taxon>
        <taxon>malvids</taxon>
        <taxon>Malvales</taxon>
        <taxon>Dipterocarpaceae</taxon>
        <taxon>Rubroshorea</taxon>
    </lineage>
</organism>
<dbReference type="SUPFAM" id="SSF101148">
    <property type="entry name" value="Plant invertase/pectin methylesterase inhibitor"/>
    <property type="match status" value="1"/>
</dbReference>
<reference evidence="6 7" key="1">
    <citation type="journal article" date="2021" name="Commun. Biol.">
        <title>The genome of Shorea leprosula (Dipterocarpaceae) highlights the ecological relevance of drought in aseasonal tropical rainforests.</title>
        <authorList>
            <person name="Ng K.K.S."/>
            <person name="Kobayashi M.J."/>
            <person name="Fawcett J.A."/>
            <person name="Hatakeyama M."/>
            <person name="Paape T."/>
            <person name="Ng C.H."/>
            <person name="Ang C.C."/>
            <person name="Tnah L.H."/>
            <person name="Lee C.T."/>
            <person name="Nishiyama T."/>
            <person name="Sese J."/>
            <person name="O'Brien M.J."/>
            <person name="Copetti D."/>
            <person name="Mohd Noor M.I."/>
            <person name="Ong R.C."/>
            <person name="Putra M."/>
            <person name="Sireger I.Z."/>
            <person name="Indrioko S."/>
            <person name="Kosugi Y."/>
            <person name="Izuno A."/>
            <person name="Isagi Y."/>
            <person name="Lee S.L."/>
            <person name="Shimizu K.K."/>
        </authorList>
    </citation>
    <scope>NUCLEOTIDE SEQUENCE [LARGE SCALE GENOMIC DNA]</scope>
    <source>
        <strain evidence="6">214</strain>
    </source>
</reference>
<dbReference type="EMBL" id="BPVZ01000062">
    <property type="protein sequence ID" value="GKV23063.1"/>
    <property type="molecule type" value="Genomic_DNA"/>
</dbReference>
<name>A0AAV5KEQ4_9ROSI</name>
<dbReference type="AlphaFoldDB" id="A0AAV5KEQ4"/>
<evidence type="ECO:0000313" key="6">
    <source>
        <dbReference type="EMBL" id="GKV23063.1"/>
    </source>
</evidence>
<comment type="caution">
    <text evidence="6">The sequence shown here is derived from an EMBL/GenBank/DDBJ whole genome shotgun (WGS) entry which is preliminary data.</text>
</comment>
<dbReference type="NCBIfam" id="TIGR01614">
    <property type="entry name" value="PME_inhib"/>
    <property type="match status" value="1"/>
</dbReference>
<dbReference type="PANTHER" id="PTHR36710:SF18">
    <property type="entry name" value="PECTINESTERASE INHIBITOR 5-RELATED"/>
    <property type="match status" value="1"/>
</dbReference>
<comment type="similarity">
    <text evidence="3">Belongs to the PMEI family.</text>
</comment>
<accession>A0AAV5KEQ4</accession>
<keyword evidence="7" id="KW-1185">Reference proteome</keyword>
<dbReference type="InterPro" id="IPR006501">
    <property type="entry name" value="Pectinesterase_inhib_dom"/>
</dbReference>
<dbReference type="SMART" id="SM00856">
    <property type="entry name" value="PMEI"/>
    <property type="match status" value="1"/>
</dbReference>
<evidence type="ECO:0000256" key="2">
    <source>
        <dbReference type="ARBA" id="ARBA00023157"/>
    </source>
</evidence>
<dbReference type="Gene3D" id="1.20.140.40">
    <property type="entry name" value="Invertase/pectin methylesterase inhibitor family protein"/>
    <property type="match status" value="1"/>
</dbReference>
<feature type="signal peptide" evidence="4">
    <location>
        <begin position="1"/>
        <end position="26"/>
    </location>
</feature>
<evidence type="ECO:0000259" key="5">
    <source>
        <dbReference type="SMART" id="SM00856"/>
    </source>
</evidence>
<proteinExistence type="inferred from homology"/>
<evidence type="ECO:0000256" key="3">
    <source>
        <dbReference type="ARBA" id="ARBA00038471"/>
    </source>
</evidence>